<comment type="caution">
    <text evidence="2">The sequence shown here is derived from an EMBL/GenBank/DDBJ whole genome shotgun (WGS) entry which is preliminary data.</text>
</comment>
<dbReference type="AlphaFoldDB" id="A0A062U329"/>
<dbReference type="EMBL" id="AWFB01000014">
    <property type="protein sequence ID" value="RAN34031.1"/>
    <property type="molecule type" value="Genomic_DNA"/>
</dbReference>
<protein>
    <submittedName>
        <fullName evidence="2">Uncharacterized protein</fullName>
    </submittedName>
</protein>
<dbReference type="Proteomes" id="UP000249123">
    <property type="component" value="Unassembled WGS sequence"/>
</dbReference>
<proteinExistence type="predicted"/>
<dbReference type="GO" id="GO:0005886">
    <property type="term" value="C:plasma membrane"/>
    <property type="evidence" value="ECO:0007669"/>
    <property type="project" value="TreeGrafter"/>
</dbReference>
<dbReference type="InterPro" id="IPR002528">
    <property type="entry name" value="MATE_fam"/>
</dbReference>
<keyword evidence="3" id="KW-1185">Reference proteome</keyword>
<dbReference type="Pfam" id="PF01554">
    <property type="entry name" value="MatE"/>
    <property type="match status" value="2"/>
</dbReference>
<dbReference type="GO" id="GO:0015297">
    <property type="term" value="F:antiporter activity"/>
    <property type="evidence" value="ECO:0007669"/>
    <property type="project" value="InterPro"/>
</dbReference>
<evidence type="ECO:0000313" key="2">
    <source>
        <dbReference type="EMBL" id="RAN34031.1"/>
    </source>
</evidence>
<keyword evidence="1" id="KW-0813">Transport</keyword>
<evidence type="ECO:0000313" key="3">
    <source>
        <dbReference type="Proteomes" id="UP000249123"/>
    </source>
</evidence>
<dbReference type="eggNOG" id="COG0534">
    <property type="taxonomic scope" value="Bacteria"/>
</dbReference>
<organism evidence="2 3">
    <name type="scientific">Hyphomonas pacifica</name>
    <dbReference type="NCBI Taxonomy" id="1280941"/>
    <lineage>
        <taxon>Bacteria</taxon>
        <taxon>Pseudomonadati</taxon>
        <taxon>Pseudomonadota</taxon>
        <taxon>Alphaproteobacteria</taxon>
        <taxon>Hyphomonadales</taxon>
        <taxon>Hyphomonadaceae</taxon>
        <taxon>Hyphomonas</taxon>
    </lineage>
</organism>
<dbReference type="PANTHER" id="PTHR43298">
    <property type="entry name" value="MULTIDRUG RESISTANCE PROTEIN NORM-RELATED"/>
    <property type="match status" value="1"/>
</dbReference>
<dbReference type="GO" id="GO:0042910">
    <property type="term" value="F:xenobiotic transmembrane transporter activity"/>
    <property type="evidence" value="ECO:0007669"/>
    <property type="project" value="InterPro"/>
</dbReference>
<name>A0A062U329_9PROT</name>
<sequence length="486" mass="52085">MWRALLKPARQDKKDSSMRMFRLGWPAWARPADIGDLLRLSVPIAFTRMSQMLMGVTDAIVLGQFAPGELPYILNSWLPMGVSLGLGIGILLGVQVLTSELLGIGREGESGRIFRRGFVTSLVLGVLLMAVVYFSSGALFHWLFVDIAPKTSAVDQADPELVASSVAHVTRILSFGLVGFMISTVCSYYLEALRRPLLVTAVMYFGVFLNLGIDLALVGGFWGFEPMGAEGVAWATTGSRWALTLVMLVLVLILTPALTRSSQKGVPNEARKQLSVGTGTAISNIAEWGGFNLTYIIATWISLAANTVYGYAIQMMGLCFMFYLGIASATSVRVAEAYGRGNLAEIRDAGRLGVAATVLMGVILGVLVVLFNDTLAGLLVRDTAMMNGVQLAPAIAGLLAFAAVATLFDGLQATASFALRAQEVVWVPSMIHIGSFFLVMIPACYWIGIVQEGGATGMMLGVMLGVFTAGSLQTMLLEWKTARQPS</sequence>
<dbReference type="PANTHER" id="PTHR43298:SF2">
    <property type="entry name" value="FMN_FAD EXPORTER YEEO-RELATED"/>
    <property type="match status" value="1"/>
</dbReference>
<dbReference type="STRING" id="1280941.HY2_07960"/>
<accession>A0A062U329</accession>
<gene>
    <name evidence="2" type="ORF">HY3_11425</name>
</gene>
<evidence type="ECO:0000256" key="1">
    <source>
        <dbReference type="ARBA" id="ARBA00022448"/>
    </source>
</evidence>
<reference evidence="2 3" key="1">
    <citation type="submission" date="2013-04" db="EMBL/GenBank/DDBJ databases">
        <title>Hyphomonas sp. T24B3 Genome Sequencing.</title>
        <authorList>
            <person name="Lai Q."/>
            <person name="Shao Z."/>
        </authorList>
    </citation>
    <scope>NUCLEOTIDE SEQUENCE [LARGE SCALE GENOMIC DNA]</scope>
    <source>
        <strain evidence="2 3">T24B3</strain>
    </source>
</reference>
<dbReference type="InterPro" id="IPR050222">
    <property type="entry name" value="MATE_MdtK"/>
</dbReference>